<evidence type="ECO:0000256" key="6">
    <source>
        <dbReference type="ARBA" id="ARBA00023136"/>
    </source>
</evidence>
<dbReference type="GO" id="GO:0006882">
    <property type="term" value="P:intracellular zinc ion homeostasis"/>
    <property type="evidence" value="ECO:0007669"/>
    <property type="project" value="TreeGrafter"/>
</dbReference>
<dbReference type="GO" id="GO:0005886">
    <property type="term" value="C:plasma membrane"/>
    <property type="evidence" value="ECO:0007669"/>
    <property type="project" value="TreeGrafter"/>
</dbReference>
<dbReference type="PANTHER" id="PTHR43840">
    <property type="entry name" value="MITOCHONDRIAL METAL TRANSPORTER 1-RELATED"/>
    <property type="match status" value="1"/>
</dbReference>
<dbReference type="NCBIfam" id="TIGR01297">
    <property type="entry name" value="CDF"/>
    <property type="match status" value="1"/>
</dbReference>
<reference evidence="10" key="1">
    <citation type="submission" date="2016-10" db="EMBL/GenBank/DDBJ databases">
        <authorList>
            <person name="de Groot N.N."/>
        </authorList>
    </citation>
    <scope>NUCLEOTIDE SEQUENCE [LARGE SCALE GENOMIC DNA]</scope>
    <source>
        <strain evidence="10">10nlg</strain>
    </source>
</reference>
<evidence type="ECO:0000313" key="10">
    <source>
        <dbReference type="Proteomes" id="UP000199318"/>
    </source>
</evidence>
<keyword evidence="5 7" id="KW-1133">Transmembrane helix</keyword>
<accession>A0A1H9V2M7</accession>
<protein>
    <submittedName>
        <fullName evidence="9">Cation diffusion facilitator family transporter</fullName>
    </submittedName>
</protein>
<keyword evidence="3" id="KW-0813">Transport</keyword>
<comment type="subcellular location">
    <subcellularLocation>
        <location evidence="1">Membrane</location>
        <topology evidence="1">Multi-pass membrane protein</topology>
    </subcellularLocation>
</comment>
<dbReference type="GO" id="GO:0015086">
    <property type="term" value="F:cadmium ion transmembrane transporter activity"/>
    <property type="evidence" value="ECO:0007669"/>
    <property type="project" value="TreeGrafter"/>
</dbReference>
<feature type="domain" description="Cation efflux protein transmembrane" evidence="8">
    <location>
        <begin position="14"/>
        <end position="212"/>
    </location>
</feature>
<feature type="transmembrane region" description="Helical" evidence="7">
    <location>
        <begin position="182"/>
        <end position="199"/>
    </location>
</feature>
<keyword evidence="6 7" id="KW-0472">Membrane</keyword>
<dbReference type="EMBL" id="FOGV01000017">
    <property type="protein sequence ID" value="SES15819.1"/>
    <property type="molecule type" value="Genomic_DNA"/>
</dbReference>
<keyword evidence="4 7" id="KW-0812">Transmembrane</keyword>
<evidence type="ECO:0000256" key="7">
    <source>
        <dbReference type="SAM" id="Phobius"/>
    </source>
</evidence>
<dbReference type="GO" id="GO:0015093">
    <property type="term" value="F:ferrous iron transmembrane transporter activity"/>
    <property type="evidence" value="ECO:0007669"/>
    <property type="project" value="TreeGrafter"/>
</dbReference>
<feature type="transmembrane region" description="Helical" evidence="7">
    <location>
        <begin position="83"/>
        <end position="105"/>
    </location>
</feature>
<dbReference type="Pfam" id="PF01545">
    <property type="entry name" value="Cation_efflux"/>
    <property type="match status" value="1"/>
</dbReference>
<feature type="transmembrane region" description="Helical" evidence="7">
    <location>
        <begin position="12"/>
        <end position="31"/>
    </location>
</feature>
<dbReference type="InterPro" id="IPR027469">
    <property type="entry name" value="Cation_efflux_TMD_sf"/>
</dbReference>
<comment type="caution">
    <text evidence="9">The sequence shown here is derived from an EMBL/GenBank/DDBJ whole genome shotgun (WGS) entry which is preliminary data.</text>
</comment>
<evidence type="ECO:0000313" key="9">
    <source>
        <dbReference type="EMBL" id="SES15819.1"/>
    </source>
</evidence>
<dbReference type="STRING" id="1464123.SAMN05444126_11752"/>
<dbReference type="AlphaFoldDB" id="A0A1H9V2M7"/>
<dbReference type="Proteomes" id="UP000199318">
    <property type="component" value="Unassembled WGS sequence"/>
</dbReference>
<name>A0A1H9V2M7_9BACI</name>
<evidence type="ECO:0000256" key="1">
    <source>
        <dbReference type="ARBA" id="ARBA00004141"/>
    </source>
</evidence>
<dbReference type="GO" id="GO:0015341">
    <property type="term" value="F:zinc efflux antiporter activity"/>
    <property type="evidence" value="ECO:0007669"/>
    <property type="project" value="TreeGrafter"/>
</dbReference>
<comment type="similarity">
    <text evidence="2">Belongs to the cation diffusion facilitator (CDF) transporter (TC 2.A.4) family.</text>
</comment>
<evidence type="ECO:0000256" key="3">
    <source>
        <dbReference type="ARBA" id="ARBA00022448"/>
    </source>
</evidence>
<dbReference type="InterPro" id="IPR050291">
    <property type="entry name" value="CDF_Transporter"/>
</dbReference>
<sequence length="305" mass="34028">MSPNVKIERNVLAMSVIGAVAFSFAGIFLGILSGSHIVLFDGLYSMIIVALSYLSLAAAVFMGKNDEERFPFGKNMVEPLVILFKYSVILLLVILSLLSAVHAVFTGGRDVAVGIALLYAALGTAACYGYYLYLNKHAKKTASGLIKAEANQWLMDTLITAGVLAGFILASVFQYIPALNPWVPYVDPVMLILVSVYFLKYPVREMRTALKEVLEMKPDKQITSHIDTFVAEAEERFKLAESFVRVTKIGRTLWVEIDFVVQPDSKVQTVKDQDRVREMLNNKLLNEDSKLWLTIAFTSDRKWAL</sequence>
<keyword evidence="10" id="KW-1185">Reference proteome</keyword>
<feature type="transmembrane region" description="Helical" evidence="7">
    <location>
        <begin position="43"/>
        <end position="62"/>
    </location>
</feature>
<feature type="transmembrane region" description="Helical" evidence="7">
    <location>
        <begin position="111"/>
        <end position="133"/>
    </location>
</feature>
<organism evidence="9 10">
    <name type="scientific">Salisediminibacterium halotolerans</name>
    <dbReference type="NCBI Taxonomy" id="517425"/>
    <lineage>
        <taxon>Bacteria</taxon>
        <taxon>Bacillati</taxon>
        <taxon>Bacillota</taxon>
        <taxon>Bacilli</taxon>
        <taxon>Bacillales</taxon>
        <taxon>Bacillaceae</taxon>
        <taxon>Salisediminibacterium</taxon>
    </lineage>
</organism>
<feature type="transmembrane region" description="Helical" evidence="7">
    <location>
        <begin position="153"/>
        <end position="176"/>
    </location>
</feature>
<evidence type="ECO:0000256" key="5">
    <source>
        <dbReference type="ARBA" id="ARBA00022989"/>
    </source>
</evidence>
<dbReference type="InterPro" id="IPR058533">
    <property type="entry name" value="Cation_efflux_TM"/>
</dbReference>
<evidence type="ECO:0000256" key="4">
    <source>
        <dbReference type="ARBA" id="ARBA00022692"/>
    </source>
</evidence>
<evidence type="ECO:0000256" key="2">
    <source>
        <dbReference type="ARBA" id="ARBA00008114"/>
    </source>
</evidence>
<dbReference type="PANTHER" id="PTHR43840:SF15">
    <property type="entry name" value="MITOCHONDRIAL METAL TRANSPORTER 1-RELATED"/>
    <property type="match status" value="1"/>
</dbReference>
<gene>
    <name evidence="9" type="ORF">SAMN05444126_11752</name>
</gene>
<dbReference type="RefSeq" id="WP_177169717.1">
    <property type="nucleotide sequence ID" value="NZ_FOGV01000017.1"/>
</dbReference>
<dbReference type="InterPro" id="IPR002524">
    <property type="entry name" value="Cation_efflux"/>
</dbReference>
<proteinExistence type="inferred from homology"/>
<dbReference type="SUPFAM" id="SSF161111">
    <property type="entry name" value="Cation efflux protein transmembrane domain-like"/>
    <property type="match status" value="1"/>
</dbReference>
<evidence type="ECO:0000259" key="8">
    <source>
        <dbReference type="Pfam" id="PF01545"/>
    </source>
</evidence>
<dbReference type="Gene3D" id="1.20.1510.10">
    <property type="entry name" value="Cation efflux protein transmembrane domain"/>
    <property type="match status" value="1"/>
</dbReference>